<name>A0A3N1X856_9FIRM</name>
<gene>
    <name evidence="1" type="ORF">EDD66_11651</name>
</gene>
<proteinExistence type="predicted"/>
<protein>
    <recommendedName>
        <fullName evidence="3">Cof subfamily protein (Haloacid dehalogenase superfamily)/HAD superfamily hydrolase (TIGR01484 family)</fullName>
    </recommendedName>
</protein>
<dbReference type="Gene3D" id="3.30.1240.10">
    <property type="match status" value="1"/>
</dbReference>
<dbReference type="SUPFAM" id="SSF56784">
    <property type="entry name" value="HAD-like"/>
    <property type="match status" value="1"/>
</dbReference>
<dbReference type="GO" id="GO:0016791">
    <property type="term" value="F:phosphatase activity"/>
    <property type="evidence" value="ECO:0007669"/>
    <property type="project" value="UniProtKB-ARBA"/>
</dbReference>
<dbReference type="AlphaFoldDB" id="A0A3N1X856"/>
<reference evidence="1 2" key="1">
    <citation type="submission" date="2018-11" db="EMBL/GenBank/DDBJ databases">
        <title>Genomic Encyclopedia of Type Strains, Phase IV (KMG-IV): sequencing the most valuable type-strain genomes for metagenomic binning, comparative biology and taxonomic classification.</title>
        <authorList>
            <person name="Goeker M."/>
        </authorList>
    </citation>
    <scope>NUCLEOTIDE SEQUENCE [LARGE SCALE GENOMIC DNA]</scope>
    <source>
        <strain evidence="1 2">DSM 26537</strain>
    </source>
</reference>
<dbReference type="NCBIfam" id="TIGR00099">
    <property type="entry name" value="Cof-subfamily"/>
    <property type="match status" value="1"/>
</dbReference>
<accession>A0A3N1X856</accession>
<dbReference type="GO" id="GO:0005829">
    <property type="term" value="C:cytosol"/>
    <property type="evidence" value="ECO:0007669"/>
    <property type="project" value="TreeGrafter"/>
</dbReference>
<dbReference type="InterPro" id="IPR036412">
    <property type="entry name" value="HAD-like_sf"/>
</dbReference>
<sequence length="270" mass="31193">MKNIIIFFDIDGTLIDCSKGITKPTDKTVYTLKEMRDSGAMLFITSGRPYCLINKEIRELDFDGYITSNGMCILMEGKVINSKIIGGYIIKKLISLSNEYNFGYHFETPTSLYTSSNNRKFINDYFIRYSLPLSIQNENFEEISKIVNKISVYLKKDEDIKIISKELNMLTFHKVEDCVYEACYDYISKGSAIKEVIEILDIKDWEMYAFGDGTNDIEMMQIVENSIAMGNCHPQLLKYAKYQTASVDKEGIYEFWKAHNHQEKLDSDVV</sequence>
<dbReference type="SFLD" id="SFLDG01140">
    <property type="entry name" value="C2.B:_Phosphomannomutase_and_P"/>
    <property type="match status" value="1"/>
</dbReference>
<dbReference type="Proteomes" id="UP000273083">
    <property type="component" value="Unassembled WGS sequence"/>
</dbReference>
<dbReference type="NCBIfam" id="TIGR01484">
    <property type="entry name" value="HAD-SF-IIB"/>
    <property type="match status" value="1"/>
</dbReference>
<evidence type="ECO:0000313" key="1">
    <source>
        <dbReference type="EMBL" id="ROR22168.1"/>
    </source>
</evidence>
<dbReference type="PANTHER" id="PTHR10000:SF8">
    <property type="entry name" value="HAD SUPERFAMILY HYDROLASE-LIKE, TYPE 3"/>
    <property type="match status" value="1"/>
</dbReference>
<dbReference type="GO" id="GO:0000287">
    <property type="term" value="F:magnesium ion binding"/>
    <property type="evidence" value="ECO:0007669"/>
    <property type="project" value="TreeGrafter"/>
</dbReference>
<dbReference type="Pfam" id="PF08282">
    <property type="entry name" value="Hydrolase_3"/>
    <property type="match status" value="1"/>
</dbReference>
<dbReference type="OrthoDB" id="9810101at2"/>
<comment type="caution">
    <text evidence="1">The sequence shown here is derived from an EMBL/GenBank/DDBJ whole genome shotgun (WGS) entry which is preliminary data.</text>
</comment>
<dbReference type="InterPro" id="IPR023214">
    <property type="entry name" value="HAD_sf"/>
</dbReference>
<dbReference type="PANTHER" id="PTHR10000">
    <property type="entry name" value="PHOSPHOSERINE PHOSPHATASE"/>
    <property type="match status" value="1"/>
</dbReference>
<dbReference type="Gene3D" id="3.40.50.1000">
    <property type="entry name" value="HAD superfamily/HAD-like"/>
    <property type="match status" value="1"/>
</dbReference>
<keyword evidence="2" id="KW-1185">Reference proteome</keyword>
<dbReference type="InterPro" id="IPR006379">
    <property type="entry name" value="HAD-SF_hydro_IIB"/>
</dbReference>
<evidence type="ECO:0000313" key="2">
    <source>
        <dbReference type="Proteomes" id="UP000273083"/>
    </source>
</evidence>
<organism evidence="1 2">
    <name type="scientific">Mobilisporobacter senegalensis</name>
    <dbReference type="NCBI Taxonomy" id="1329262"/>
    <lineage>
        <taxon>Bacteria</taxon>
        <taxon>Bacillati</taxon>
        <taxon>Bacillota</taxon>
        <taxon>Clostridia</taxon>
        <taxon>Lachnospirales</taxon>
        <taxon>Lachnospiraceae</taxon>
        <taxon>Mobilisporobacter</taxon>
    </lineage>
</organism>
<dbReference type="EMBL" id="RJVG01000016">
    <property type="protein sequence ID" value="ROR22168.1"/>
    <property type="molecule type" value="Genomic_DNA"/>
</dbReference>
<dbReference type="InterPro" id="IPR000150">
    <property type="entry name" value="Cof"/>
</dbReference>
<dbReference type="RefSeq" id="WP_123610882.1">
    <property type="nucleotide sequence ID" value="NZ_RJVG01000016.1"/>
</dbReference>
<evidence type="ECO:0008006" key="3">
    <source>
        <dbReference type="Google" id="ProtNLM"/>
    </source>
</evidence>
<dbReference type="SFLD" id="SFLDS00003">
    <property type="entry name" value="Haloacid_Dehalogenase"/>
    <property type="match status" value="1"/>
</dbReference>